<proteinExistence type="predicted"/>
<dbReference type="RefSeq" id="WP_015206257.1">
    <property type="nucleotide sequence ID" value="NC_019757.1"/>
</dbReference>
<name>K9WT90_9NOST</name>
<keyword evidence="3" id="KW-1185">Reference proteome</keyword>
<feature type="compositionally biased region" description="Polar residues" evidence="1">
    <location>
        <begin position="1"/>
        <end position="19"/>
    </location>
</feature>
<evidence type="ECO:0000256" key="1">
    <source>
        <dbReference type="SAM" id="MobiDB-lite"/>
    </source>
</evidence>
<reference evidence="2 3" key="1">
    <citation type="submission" date="2012-06" db="EMBL/GenBank/DDBJ databases">
        <title>Finished chromosome of genome of Cylindrospermum stagnale PCC 7417.</title>
        <authorList>
            <consortium name="US DOE Joint Genome Institute"/>
            <person name="Gugger M."/>
            <person name="Coursin T."/>
            <person name="Rippka R."/>
            <person name="Tandeau De Marsac N."/>
            <person name="Huntemann M."/>
            <person name="Wei C.-L."/>
            <person name="Han J."/>
            <person name="Detter J.C."/>
            <person name="Han C."/>
            <person name="Tapia R."/>
            <person name="Chen A."/>
            <person name="Kyrpides N."/>
            <person name="Mavromatis K."/>
            <person name="Markowitz V."/>
            <person name="Szeto E."/>
            <person name="Ivanova N."/>
            <person name="Pagani I."/>
            <person name="Pati A."/>
            <person name="Goodwin L."/>
            <person name="Nordberg H.P."/>
            <person name="Cantor M.N."/>
            <person name="Hua S.X."/>
            <person name="Woyke T."/>
            <person name="Kerfeld C.A."/>
        </authorList>
    </citation>
    <scope>NUCLEOTIDE SEQUENCE [LARGE SCALE GENOMIC DNA]</scope>
    <source>
        <strain evidence="2 3">PCC 7417</strain>
    </source>
</reference>
<feature type="region of interest" description="Disordered" evidence="1">
    <location>
        <begin position="1"/>
        <end position="51"/>
    </location>
</feature>
<gene>
    <name evidence="2" type="ORF">Cylst_0673</name>
</gene>
<dbReference type="AlphaFoldDB" id="K9WT90"/>
<accession>K9WT90</accession>
<protein>
    <submittedName>
        <fullName evidence="2">Uncharacterized protein</fullName>
    </submittedName>
</protein>
<feature type="compositionally biased region" description="Basic and acidic residues" evidence="1">
    <location>
        <begin position="42"/>
        <end position="51"/>
    </location>
</feature>
<dbReference type="Proteomes" id="UP000010475">
    <property type="component" value="Chromosome"/>
</dbReference>
<evidence type="ECO:0000313" key="3">
    <source>
        <dbReference type="Proteomes" id="UP000010475"/>
    </source>
</evidence>
<dbReference type="STRING" id="56107.Cylst_0673"/>
<dbReference type="EMBL" id="CP003642">
    <property type="protein sequence ID" value="AFZ23001.1"/>
    <property type="molecule type" value="Genomic_DNA"/>
</dbReference>
<sequence>MYKPKQPSQSRIPTTAPKTSKNKYAPDTFTVQPKGLDNSQKQQERRKYSSDAVDRIAAKVTGGSVRSCRSYT</sequence>
<dbReference type="HOGENOM" id="CLU_2715652_0_0_3"/>
<organism evidence="2 3">
    <name type="scientific">Cylindrospermum stagnale PCC 7417</name>
    <dbReference type="NCBI Taxonomy" id="56107"/>
    <lineage>
        <taxon>Bacteria</taxon>
        <taxon>Bacillati</taxon>
        <taxon>Cyanobacteriota</taxon>
        <taxon>Cyanophyceae</taxon>
        <taxon>Nostocales</taxon>
        <taxon>Nostocaceae</taxon>
        <taxon>Cylindrospermum</taxon>
    </lineage>
</organism>
<dbReference type="KEGG" id="csg:Cylst_0673"/>
<evidence type="ECO:0000313" key="2">
    <source>
        <dbReference type="EMBL" id="AFZ23001.1"/>
    </source>
</evidence>